<evidence type="ECO:0000256" key="1">
    <source>
        <dbReference type="ARBA" id="ARBA00022729"/>
    </source>
</evidence>
<dbReference type="RefSeq" id="WP_115959549.1">
    <property type="nucleotide sequence ID" value="NZ_CBCRVL010000009.1"/>
</dbReference>
<feature type="signal peptide" evidence="2">
    <location>
        <begin position="1"/>
        <end position="18"/>
    </location>
</feature>
<keyword evidence="1 2" id="KW-0732">Signal</keyword>
<dbReference type="InterPro" id="IPR026444">
    <property type="entry name" value="Secre_tail"/>
</dbReference>
<dbReference type="Pfam" id="PF18962">
    <property type="entry name" value="Por_Secre_tail"/>
    <property type="match status" value="1"/>
</dbReference>
<accession>A0A3D9CM49</accession>
<organism evidence="4 5">
    <name type="scientific">Chryseobacterium flavum</name>
    <dbReference type="NCBI Taxonomy" id="415851"/>
    <lineage>
        <taxon>Bacteria</taxon>
        <taxon>Pseudomonadati</taxon>
        <taxon>Bacteroidota</taxon>
        <taxon>Flavobacteriia</taxon>
        <taxon>Flavobacteriales</taxon>
        <taxon>Weeksellaceae</taxon>
        <taxon>Chryseobacterium group</taxon>
        <taxon>Chryseobacterium</taxon>
    </lineage>
</organism>
<keyword evidence="5" id="KW-1185">Reference proteome</keyword>
<reference evidence="4 5" key="1">
    <citation type="journal article" date="2007" name="Int. J. Syst. Evol. Microbiol.">
        <title>Chryseobacterium flavum sp. nov., isolated from polluted soil.</title>
        <authorList>
            <person name="Zhou Y."/>
            <person name="Dong J."/>
            <person name="Wang X."/>
            <person name="Huang X."/>
            <person name="Zhang K.Y."/>
            <person name="Zhang Y.Q."/>
            <person name="Guo Y.F."/>
            <person name="Lai R."/>
            <person name="Li W.J."/>
        </authorList>
    </citation>
    <scope>NUCLEOTIDE SEQUENCE [LARGE SCALE GENOMIC DNA]</scope>
    <source>
        <strain evidence="4 5">KCTC 12877</strain>
    </source>
</reference>
<name>A0A3D9CM49_9FLAO</name>
<comment type="caution">
    <text evidence="4">The sequence shown here is derived from an EMBL/GenBank/DDBJ whole genome shotgun (WGS) entry which is preliminary data.</text>
</comment>
<protein>
    <recommendedName>
        <fullName evidence="3">Secretion system C-terminal sorting domain-containing protein</fullName>
    </recommendedName>
</protein>
<evidence type="ECO:0000313" key="4">
    <source>
        <dbReference type="EMBL" id="REC66798.1"/>
    </source>
</evidence>
<dbReference type="AlphaFoldDB" id="A0A3D9CM49"/>
<gene>
    <name evidence="4" type="ORF">DRF59_10810</name>
</gene>
<dbReference type="NCBIfam" id="TIGR04183">
    <property type="entry name" value="Por_Secre_tail"/>
    <property type="match status" value="1"/>
</dbReference>
<evidence type="ECO:0000256" key="2">
    <source>
        <dbReference type="SAM" id="SignalP"/>
    </source>
</evidence>
<feature type="domain" description="Secretion system C-terminal sorting" evidence="3">
    <location>
        <begin position="265"/>
        <end position="331"/>
    </location>
</feature>
<evidence type="ECO:0000259" key="3">
    <source>
        <dbReference type="Pfam" id="PF18962"/>
    </source>
</evidence>
<dbReference type="OrthoDB" id="866189at2"/>
<feature type="chain" id="PRO_5017560984" description="Secretion system C-terminal sorting domain-containing protein" evidence="2">
    <location>
        <begin position="19"/>
        <end position="333"/>
    </location>
</feature>
<proteinExistence type="predicted"/>
<dbReference type="Proteomes" id="UP000256769">
    <property type="component" value="Unassembled WGS sequence"/>
</dbReference>
<dbReference type="EMBL" id="QNUE01000007">
    <property type="protein sequence ID" value="REC66798.1"/>
    <property type="molecule type" value="Genomic_DNA"/>
</dbReference>
<evidence type="ECO:0000313" key="5">
    <source>
        <dbReference type="Proteomes" id="UP000256769"/>
    </source>
</evidence>
<sequence length="333" mass="36128">MKKLNSILFLAMGVIAYAQPSVTRTGIDRINIPITFKSDDVTGTAVTAGPSGANITWDFSAYPGPNVSTTTTNECPGQANCFRFATANRINKPALTDFYDFSSVDDNQILRIGSYGGPALGDVTTTYTDPLIEFKFPITYLQQYTDNYQFSSVSTGIGNTNETGQEENTVDGYGTVITPSGTYTNVLRIKKMRTATQTGSGLPVPMSYTNEGYIWVSQNAGIVMSFSINTFVSNGTTHVAKVVSYLDSGTLSTHELNNKKEDLSVYPNPSSERITLASKEDIRKVSLISSEGKTVLTSENSKNIDISKLPKGVYILQGDLKNGTSVTRKIIKK</sequence>